<name>A0A023ZWZ0_9CAUD</name>
<dbReference type="RefSeq" id="YP_009031550.1">
    <property type="nucleotide sequence ID" value="NC_024138.1"/>
</dbReference>
<organism evidence="1 2">
    <name type="scientific">Mycobacterium phage MosMoris</name>
    <dbReference type="NCBI Taxonomy" id="1471542"/>
    <lineage>
        <taxon>Viruses</taxon>
        <taxon>Duplodnaviria</taxon>
        <taxon>Heunggongvirae</taxon>
        <taxon>Uroviricota</taxon>
        <taxon>Caudoviricetes</taxon>
        <taxon>Marvinvirus</taxon>
        <taxon>Marvinvirus mosmoris</taxon>
    </lineage>
</organism>
<reference evidence="1 2" key="1">
    <citation type="submission" date="2014-03" db="EMBL/GenBank/DDBJ databases">
        <authorList>
            <person name="Bragg J."/>
            <person name="Dehn A."/>
            <person name="Hefner M."/>
            <person name="McHugh D."/>
            <person name="Petersen P."/>
            <person name="Zeba F."/>
            <person name="Zegers G.P."/>
            <person name="Page S.T."/>
            <person name="Bradley K.W."/>
            <person name="Clarke D.Q."/>
            <person name="Lewis M.F."/>
            <person name="Barker L.P."/>
            <person name="Bailey C."/>
            <person name="Asai D.J."/>
            <person name="Garber M.L."/>
            <person name="Bowman C.A."/>
            <person name="Russell D.A."/>
            <person name="Pope W.H."/>
            <person name="Jacobs-Sera D."/>
            <person name="Hendrix R.W."/>
            <person name="Hatfull G.F."/>
        </authorList>
    </citation>
    <scope>NUCLEOTIDE SEQUENCE [LARGE SCALE GENOMIC DNA]</scope>
</reference>
<protein>
    <submittedName>
        <fullName evidence="1">Head-to-tail stopper</fullName>
    </submittedName>
</protein>
<keyword evidence="2" id="KW-1185">Reference proteome</keyword>
<evidence type="ECO:0000313" key="1">
    <source>
        <dbReference type="EMBL" id="AHY84114.1"/>
    </source>
</evidence>
<accession>A0A023ZWZ0</accession>
<gene>
    <name evidence="1" type="primary">40</name>
    <name evidence="1" type="ORF">PBI_MOSMORIS_40</name>
</gene>
<sequence length="123" mass="14212">MRRRGPIWHAGNLRSSEGVEALQRRSAGQQDSYVDVDPQPQVMIVVIDEADPHANQKDSYAGQYGVLYVLRDDEVKDKDVFWYTDPHGQRFRWGVIGQARWNIDHALTKVDYGVKQFRIRRGG</sequence>
<proteinExistence type="predicted"/>
<dbReference type="EMBL" id="KJ538721">
    <property type="protein sequence ID" value="AHY84114.1"/>
    <property type="molecule type" value="Genomic_DNA"/>
</dbReference>
<dbReference type="KEGG" id="vg:19487478"/>
<dbReference type="GeneID" id="19487478"/>
<evidence type="ECO:0000313" key="2">
    <source>
        <dbReference type="Proteomes" id="UP000024435"/>
    </source>
</evidence>
<dbReference type="Proteomes" id="UP000024435">
    <property type="component" value="Segment"/>
</dbReference>